<keyword evidence="1" id="KW-0547">Nucleotide-binding</keyword>
<dbReference type="InterPro" id="IPR040198">
    <property type="entry name" value="Fido_containing"/>
</dbReference>
<keyword evidence="5" id="KW-1185">Reference proteome</keyword>
<dbReference type="InterPro" id="IPR036597">
    <property type="entry name" value="Fido-like_dom_sf"/>
</dbReference>
<dbReference type="EMBL" id="FMXE01000019">
    <property type="protein sequence ID" value="SDA84543.1"/>
    <property type="molecule type" value="Genomic_DNA"/>
</dbReference>
<dbReference type="Gene3D" id="1.10.3290.10">
    <property type="entry name" value="Fido-like domain"/>
    <property type="match status" value="1"/>
</dbReference>
<feature type="site" description="Important for autoinhibition of adenylyltransferase activity" evidence="2">
    <location>
        <position position="151"/>
    </location>
</feature>
<gene>
    <name evidence="4" type="ORF">SAMN03080617_02722</name>
</gene>
<feature type="binding site" evidence="1">
    <location>
        <begin position="280"/>
        <end position="287"/>
    </location>
    <ligand>
        <name>ATP</name>
        <dbReference type="ChEBI" id="CHEBI:30616"/>
    </ligand>
</feature>
<proteinExistence type="predicted"/>
<evidence type="ECO:0000313" key="5">
    <source>
        <dbReference type="Proteomes" id="UP000198756"/>
    </source>
</evidence>
<keyword evidence="1" id="KW-0067">ATP-binding</keyword>
<organism evidence="4 5">
    <name type="scientific">Algoriphagus alkaliphilus</name>
    <dbReference type="NCBI Taxonomy" id="279824"/>
    <lineage>
        <taxon>Bacteria</taxon>
        <taxon>Pseudomonadati</taxon>
        <taxon>Bacteroidota</taxon>
        <taxon>Cytophagia</taxon>
        <taxon>Cytophagales</taxon>
        <taxon>Cyclobacteriaceae</taxon>
        <taxon>Algoriphagus</taxon>
    </lineage>
</organism>
<evidence type="ECO:0000256" key="1">
    <source>
        <dbReference type="PIRSR" id="PIRSR640198-2"/>
    </source>
</evidence>
<sequence length="344" mass="39689">MKETTSEILTIIQDSKKVSRQEIGDRISFSSSAATLKRIIQNLLDEGWICSQGKGKATAYLPSSKLELSFPIDLDAYFLKEQDERIVKNQFDFEIFEKLEQNQIFSSDEISAMEKIHELFKKRVCDLTPNEYQKEMERLAIDLSWKSSQIEGNTYSLLETEILLKEKKTASGKTIDEATMLLNHKEAIDFLETNKDYAERISVRAIEDLHRILIEDPGIGKNIRRRRVGITGTNYQPLDNEFQIREALEKTCQLINSSKIGYEKAFLALLLISYIQPFADGNKRTARIFSNAILLAYAHCPISFRTVDPLDYKKAMLVFYEQTNLSPMKRIFIEQAEFAVNTYF</sequence>
<evidence type="ECO:0000256" key="2">
    <source>
        <dbReference type="PIRSR" id="PIRSR640198-3"/>
    </source>
</evidence>
<dbReference type="PANTHER" id="PTHR13504">
    <property type="entry name" value="FIDO DOMAIN-CONTAINING PROTEIN DDB_G0283145"/>
    <property type="match status" value="1"/>
</dbReference>
<accession>A0A1G5YQ21</accession>
<dbReference type="InterPro" id="IPR036390">
    <property type="entry name" value="WH_DNA-bd_sf"/>
</dbReference>
<evidence type="ECO:0000259" key="3">
    <source>
        <dbReference type="PROSITE" id="PS51459"/>
    </source>
</evidence>
<dbReference type="InterPro" id="IPR003812">
    <property type="entry name" value="Fido"/>
</dbReference>
<dbReference type="SUPFAM" id="SSF140931">
    <property type="entry name" value="Fic-like"/>
    <property type="match status" value="1"/>
</dbReference>
<dbReference type="Pfam" id="PF02661">
    <property type="entry name" value="Fic"/>
    <property type="match status" value="1"/>
</dbReference>
<evidence type="ECO:0000313" key="4">
    <source>
        <dbReference type="EMBL" id="SDA84543.1"/>
    </source>
</evidence>
<name>A0A1G5YQ21_9BACT</name>
<dbReference type="SUPFAM" id="SSF46785">
    <property type="entry name" value="Winged helix' DNA-binding domain"/>
    <property type="match status" value="1"/>
</dbReference>
<dbReference type="PROSITE" id="PS51459">
    <property type="entry name" value="FIDO"/>
    <property type="match status" value="1"/>
</dbReference>
<dbReference type="AlphaFoldDB" id="A0A1G5YQ21"/>
<dbReference type="InterPro" id="IPR036388">
    <property type="entry name" value="WH-like_DNA-bd_sf"/>
</dbReference>
<dbReference type="Gene3D" id="1.10.10.10">
    <property type="entry name" value="Winged helix-like DNA-binding domain superfamily/Winged helix DNA-binding domain"/>
    <property type="match status" value="1"/>
</dbReference>
<dbReference type="Proteomes" id="UP000198756">
    <property type="component" value="Unassembled WGS sequence"/>
</dbReference>
<dbReference type="OrthoDB" id="9813719at2"/>
<dbReference type="RefSeq" id="WP_092730851.1">
    <property type="nucleotide sequence ID" value="NZ_FMXE01000019.1"/>
</dbReference>
<dbReference type="PANTHER" id="PTHR13504:SF38">
    <property type="entry name" value="FIDO DOMAIN-CONTAINING PROTEIN"/>
    <property type="match status" value="1"/>
</dbReference>
<feature type="domain" description="Fido" evidence="3">
    <location>
        <begin position="201"/>
        <end position="334"/>
    </location>
</feature>
<reference evidence="5" key="1">
    <citation type="submission" date="2016-10" db="EMBL/GenBank/DDBJ databases">
        <authorList>
            <person name="Varghese N."/>
            <person name="Submissions S."/>
        </authorList>
    </citation>
    <scope>NUCLEOTIDE SEQUENCE [LARGE SCALE GENOMIC DNA]</scope>
    <source>
        <strain evidence="5">DSM 22703</strain>
    </source>
</reference>
<protein>
    <submittedName>
        <fullName evidence="4">Fic/DOC family protein</fullName>
    </submittedName>
</protein>
<dbReference type="GO" id="GO:0005524">
    <property type="term" value="F:ATP binding"/>
    <property type="evidence" value="ECO:0007669"/>
    <property type="project" value="UniProtKB-KW"/>
</dbReference>